<comment type="caution">
    <text evidence="1">The sequence shown here is derived from an EMBL/GenBank/DDBJ whole genome shotgun (WGS) entry which is preliminary data.</text>
</comment>
<keyword evidence="2" id="KW-1185">Reference proteome</keyword>
<dbReference type="EMBL" id="BEZZ01000026">
    <property type="protein sequence ID" value="GCC23328.1"/>
    <property type="molecule type" value="Genomic_DNA"/>
</dbReference>
<proteinExistence type="predicted"/>
<dbReference type="AlphaFoldDB" id="A0A401RZ03"/>
<name>A0A401RZ03_CHIPU</name>
<dbReference type="Proteomes" id="UP000287033">
    <property type="component" value="Unassembled WGS sequence"/>
</dbReference>
<protein>
    <submittedName>
        <fullName evidence="1">Uncharacterized protein</fullName>
    </submittedName>
</protein>
<accession>A0A401RZ03</accession>
<gene>
    <name evidence="1" type="ORF">chiPu_0001722</name>
</gene>
<evidence type="ECO:0000313" key="1">
    <source>
        <dbReference type="EMBL" id="GCC23328.1"/>
    </source>
</evidence>
<sequence>MLPGLSSMAHPKPFLMDAEVPKKVAGAPLDEGELTPTPALTAGRAGSDLSISYWWTEARIDANERR</sequence>
<evidence type="ECO:0000313" key="2">
    <source>
        <dbReference type="Proteomes" id="UP000287033"/>
    </source>
</evidence>
<reference evidence="1 2" key="1">
    <citation type="journal article" date="2018" name="Nat. Ecol. Evol.">
        <title>Shark genomes provide insights into elasmobranch evolution and the origin of vertebrates.</title>
        <authorList>
            <person name="Hara Y"/>
            <person name="Yamaguchi K"/>
            <person name="Onimaru K"/>
            <person name="Kadota M"/>
            <person name="Koyanagi M"/>
            <person name="Keeley SD"/>
            <person name="Tatsumi K"/>
            <person name="Tanaka K"/>
            <person name="Motone F"/>
            <person name="Kageyama Y"/>
            <person name="Nozu R"/>
            <person name="Adachi N"/>
            <person name="Nishimura O"/>
            <person name="Nakagawa R"/>
            <person name="Tanegashima C"/>
            <person name="Kiyatake I"/>
            <person name="Matsumoto R"/>
            <person name="Murakumo K"/>
            <person name="Nishida K"/>
            <person name="Terakita A"/>
            <person name="Kuratani S"/>
            <person name="Sato K"/>
            <person name="Hyodo S Kuraku.S."/>
        </authorList>
    </citation>
    <scope>NUCLEOTIDE SEQUENCE [LARGE SCALE GENOMIC DNA]</scope>
</reference>
<organism evidence="1 2">
    <name type="scientific">Chiloscyllium punctatum</name>
    <name type="common">Brownbanded bambooshark</name>
    <name type="synonym">Hemiscyllium punctatum</name>
    <dbReference type="NCBI Taxonomy" id="137246"/>
    <lineage>
        <taxon>Eukaryota</taxon>
        <taxon>Metazoa</taxon>
        <taxon>Chordata</taxon>
        <taxon>Craniata</taxon>
        <taxon>Vertebrata</taxon>
        <taxon>Chondrichthyes</taxon>
        <taxon>Elasmobranchii</taxon>
        <taxon>Galeomorphii</taxon>
        <taxon>Galeoidea</taxon>
        <taxon>Orectolobiformes</taxon>
        <taxon>Hemiscylliidae</taxon>
        <taxon>Chiloscyllium</taxon>
    </lineage>
</organism>